<evidence type="ECO:0000256" key="3">
    <source>
        <dbReference type="ARBA" id="ARBA00030006"/>
    </source>
</evidence>
<organism evidence="8 9">
    <name type="scientific">Botryobasidium botryosum (strain FD-172 SS1)</name>
    <dbReference type="NCBI Taxonomy" id="930990"/>
    <lineage>
        <taxon>Eukaryota</taxon>
        <taxon>Fungi</taxon>
        <taxon>Dikarya</taxon>
        <taxon>Basidiomycota</taxon>
        <taxon>Agaricomycotina</taxon>
        <taxon>Agaricomycetes</taxon>
        <taxon>Cantharellales</taxon>
        <taxon>Botryobasidiaceae</taxon>
        <taxon>Botryobasidium</taxon>
    </lineage>
</organism>
<name>A0A067N0H9_BOTB1</name>
<dbReference type="AlphaFoldDB" id="A0A067N0H9"/>
<dbReference type="InterPro" id="IPR011765">
    <property type="entry name" value="Pept_M16_N"/>
</dbReference>
<dbReference type="Gene3D" id="3.30.830.10">
    <property type="entry name" value="Metalloenzyme, LuxS/M16 peptidase-like"/>
    <property type="match status" value="2"/>
</dbReference>
<evidence type="ECO:0000256" key="4">
    <source>
        <dbReference type="ARBA" id="ARBA00032315"/>
    </source>
</evidence>
<evidence type="ECO:0000256" key="2">
    <source>
        <dbReference type="ARBA" id="ARBA00007261"/>
    </source>
</evidence>
<dbReference type="GO" id="GO:0005739">
    <property type="term" value="C:mitochondrion"/>
    <property type="evidence" value="ECO:0007669"/>
    <property type="project" value="TreeGrafter"/>
</dbReference>
<dbReference type="PANTHER" id="PTHR11851">
    <property type="entry name" value="METALLOPROTEASE"/>
    <property type="match status" value="1"/>
</dbReference>
<proteinExistence type="inferred from homology"/>
<dbReference type="STRING" id="930990.A0A067N0H9"/>
<dbReference type="OrthoDB" id="277191at2759"/>
<dbReference type="InterPro" id="IPR050361">
    <property type="entry name" value="MPP/UQCRC_Complex"/>
</dbReference>
<dbReference type="Pfam" id="PF00675">
    <property type="entry name" value="Peptidase_M16"/>
    <property type="match status" value="1"/>
</dbReference>
<accession>A0A067N0H9</accession>
<dbReference type="HOGENOM" id="CLU_009902_5_2_1"/>
<evidence type="ECO:0000256" key="1">
    <source>
        <dbReference type="ARBA" id="ARBA00002123"/>
    </source>
</evidence>
<dbReference type="PROSITE" id="PS00143">
    <property type="entry name" value="INSULINASE"/>
    <property type="match status" value="1"/>
</dbReference>
<dbReference type="InterPro" id="IPR001431">
    <property type="entry name" value="Pept_M16_Zn_BS"/>
</dbReference>
<gene>
    <name evidence="8" type="ORF">BOTBODRAFT_50557</name>
</gene>
<dbReference type="PANTHER" id="PTHR11851:SF49">
    <property type="entry name" value="MITOCHONDRIAL-PROCESSING PEPTIDASE SUBUNIT ALPHA"/>
    <property type="match status" value="1"/>
</dbReference>
<dbReference type="Proteomes" id="UP000027195">
    <property type="component" value="Unassembled WGS sequence"/>
</dbReference>
<protein>
    <recommendedName>
        <fullName evidence="3">Alpha-MPP</fullName>
    </recommendedName>
    <alternativeName>
        <fullName evidence="4">Inactive zinc metalloprotease alpha</fullName>
    </alternativeName>
</protein>
<dbReference type="InterPro" id="IPR011249">
    <property type="entry name" value="Metalloenz_LuxS/M16"/>
</dbReference>
<feature type="domain" description="Peptidase M16 C-terminal" evidence="7">
    <location>
        <begin position="204"/>
        <end position="438"/>
    </location>
</feature>
<comment type="function">
    <text evidence="1">Substrate recognition and binding subunit of the essential mitochondrial processing protease (MPP), which cleaves the mitochondrial sequence off newly imported precursors proteins.</text>
</comment>
<dbReference type="InParanoid" id="A0A067N0H9"/>
<evidence type="ECO:0000313" key="9">
    <source>
        <dbReference type="Proteomes" id="UP000027195"/>
    </source>
</evidence>
<dbReference type="SUPFAM" id="SSF63411">
    <property type="entry name" value="LuxS/MPP-like metallohydrolase"/>
    <property type="match status" value="2"/>
</dbReference>
<dbReference type="Pfam" id="PF05193">
    <property type="entry name" value="Peptidase_M16_C"/>
    <property type="match status" value="1"/>
</dbReference>
<evidence type="ECO:0000313" key="8">
    <source>
        <dbReference type="EMBL" id="KDQ20455.1"/>
    </source>
</evidence>
<dbReference type="InterPro" id="IPR007863">
    <property type="entry name" value="Peptidase_M16_C"/>
</dbReference>
<evidence type="ECO:0000259" key="7">
    <source>
        <dbReference type="Pfam" id="PF05193"/>
    </source>
</evidence>
<evidence type="ECO:0000256" key="5">
    <source>
        <dbReference type="RuleBase" id="RU004447"/>
    </source>
</evidence>
<dbReference type="GO" id="GO:0006627">
    <property type="term" value="P:protein processing involved in protein targeting to mitochondrion"/>
    <property type="evidence" value="ECO:0007669"/>
    <property type="project" value="TreeGrafter"/>
</dbReference>
<dbReference type="GO" id="GO:0046872">
    <property type="term" value="F:metal ion binding"/>
    <property type="evidence" value="ECO:0007669"/>
    <property type="project" value="InterPro"/>
</dbReference>
<sequence>MKRALNVAASRAKPALAHARRHAVRTAATAPPVDPVQITTLPNKLRVATEASPGHFSSLGVYIEAGSRFESPRMSGVSHLLDRMAFKSTQTRTPEEMSNVIDSIGGQILCSSSRETIMYQSSHFHSATPTAMSVLADASMRSLFLPEEVAAQQDAAAYEIREISSKPEMILPEILHQVAYERNTLGNPLLCPEDRLPLINGKLMDEFVKTWYRPDRIVVAGVGMPHEELVELAHKHFGDLQVPPIPLETPPPTPRAVPTHLLASSKHTSSPSLYKSLTTAASSFLNPHPISVPPEPSYTELATAKAQYTGGQLFLPRTDLEFNHVYVAFEGMSIHDEDIYALATMQVLLGGGGSFSAGGPGKGMYSRLYTHVLNHQPRIDHCASFHHIYNDSSLFGLFASAHPSMSTSSILPILLHQLSLLLHNPIPLQELSRAKNQLSSSLMMALESRSVEVEDLGRQILVHGRKVGVAEMCGKVASVTAADIRRVAGRVFGAAAGGPPTIVVMGKEDVGDWSRAFKKFGVGRSA</sequence>
<dbReference type="FunCoup" id="A0A067N0H9">
    <property type="interactions" value="683"/>
</dbReference>
<feature type="domain" description="Peptidase M16 N-terminal" evidence="6">
    <location>
        <begin position="46"/>
        <end position="193"/>
    </location>
</feature>
<evidence type="ECO:0000259" key="6">
    <source>
        <dbReference type="Pfam" id="PF00675"/>
    </source>
</evidence>
<keyword evidence="9" id="KW-1185">Reference proteome</keyword>
<dbReference type="GO" id="GO:0004222">
    <property type="term" value="F:metalloendopeptidase activity"/>
    <property type="evidence" value="ECO:0007669"/>
    <property type="project" value="InterPro"/>
</dbReference>
<dbReference type="EMBL" id="KL198017">
    <property type="protein sequence ID" value="KDQ20455.1"/>
    <property type="molecule type" value="Genomic_DNA"/>
</dbReference>
<reference evidence="9" key="1">
    <citation type="journal article" date="2014" name="Proc. Natl. Acad. Sci. U.S.A.">
        <title>Extensive sampling of basidiomycete genomes demonstrates inadequacy of the white-rot/brown-rot paradigm for wood decay fungi.</title>
        <authorList>
            <person name="Riley R."/>
            <person name="Salamov A.A."/>
            <person name="Brown D.W."/>
            <person name="Nagy L.G."/>
            <person name="Floudas D."/>
            <person name="Held B.W."/>
            <person name="Levasseur A."/>
            <person name="Lombard V."/>
            <person name="Morin E."/>
            <person name="Otillar R."/>
            <person name="Lindquist E.A."/>
            <person name="Sun H."/>
            <person name="LaButti K.M."/>
            <person name="Schmutz J."/>
            <person name="Jabbour D."/>
            <person name="Luo H."/>
            <person name="Baker S.E."/>
            <person name="Pisabarro A.G."/>
            <person name="Walton J.D."/>
            <person name="Blanchette R.A."/>
            <person name="Henrissat B."/>
            <person name="Martin F."/>
            <person name="Cullen D."/>
            <person name="Hibbett D.S."/>
            <person name="Grigoriev I.V."/>
        </authorList>
    </citation>
    <scope>NUCLEOTIDE SEQUENCE [LARGE SCALE GENOMIC DNA]</scope>
    <source>
        <strain evidence="9">FD-172 SS1</strain>
    </source>
</reference>
<comment type="similarity">
    <text evidence="2 5">Belongs to the peptidase M16 family.</text>
</comment>